<feature type="transmembrane region" description="Helical" evidence="6">
    <location>
        <begin position="12"/>
        <end position="36"/>
    </location>
</feature>
<dbReference type="GO" id="GO:0005886">
    <property type="term" value="C:plasma membrane"/>
    <property type="evidence" value="ECO:0007669"/>
    <property type="project" value="UniProtKB-SubCell"/>
</dbReference>
<sequence length="466" mass="52767">MSSLARFIKSTAIFFIGNMLSKIIVFVLLPIYTSYIPTAGYGYYDLSITYITVVTSLLFFDIWSSVLRFMYDNNNREHKDKVVLSGSTIFAFSTITYIIIGILVAFLGDFQYLSLILLYGITNNLMLMYTFIARGVGKNTDFAISGLINTVVMATSNIIMLVALKMDFSSLYISAILGFLSQIIYLELRINILRNIKFKLFDMQLTKDMFRYTLPLCLNSVAYWLLTSFNRVVISQVLSVSDNGIFAVGNKFAAVIALVTTCFTYAWQDIAFARKVNDSTNGAFYTKACKMYLLFLCTGAVLAIPAVKIIFPYMIDESYMAAEVLVPLSLITAVAAAYSTFVGNIFYAIKNTKAIFISMIISCVVNLLLCYWLVSVFGLNGANLSILISFIVNIIIRYRILHYLILFETNVRQVILLGAWLVLTTIFFFWFGNLVNIGWFIVCFFVALFLFKDYTRKILSAIIQRL</sequence>
<feature type="transmembrane region" description="Helical" evidence="6">
    <location>
        <begin position="386"/>
        <end position="407"/>
    </location>
</feature>
<evidence type="ECO:0000256" key="2">
    <source>
        <dbReference type="ARBA" id="ARBA00022475"/>
    </source>
</evidence>
<evidence type="ECO:0000256" key="3">
    <source>
        <dbReference type="ARBA" id="ARBA00022692"/>
    </source>
</evidence>
<name>A0A644TJT1_9ZZZZ</name>
<proteinExistence type="predicted"/>
<keyword evidence="3 6" id="KW-0812">Transmembrane</keyword>
<accession>A0A644TJT1</accession>
<feature type="transmembrane region" description="Helical" evidence="6">
    <location>
        <begin position="437"/>
        <end position="455"/>
    </location>
</feature>
<reference evidence="7" key="1">
    <citation type="submission" date="2019-08" db="EMBL/GenBank/DDBJ databases">
        <authorList>
            <person name="Kucharzyk K."/>
            <person name="Murdoch R.W."/>
            <person name="Higgins S."/>
            <person name="Loffler F."/>
        </authorList>
    </citation>
    <scope>NUCLEOTIDE SEQUENCE</scope>
</reference>
<feature type="transmembrane region" description="Helical" evidence="6">
    <location>
        <begin position="209"/>
        <end position="226"/>
    </location>
</feature>
<dbReference type="Pfam" id="PF01943">
    <property type="entry name" value="Polysacc_synt"/>
    <property type="match status" value="1"/>
</dbReference>
<evidence type="ECO:0000313" key="7">
    <source>
        <dbReference type="EMBL" id="MPL67163.1"/>
    </source>
</evidence>
<feature type="transmembrane region" description="Helical" evidence="6">
    <location>
        <begin position="48"/>
        <end position="70"/>
    </location>
</feature>
<feature type="transmembrane region" description="Helical" evidence="6">
    <location>
        <begin position="246"/>
        <end position="267"/>
    </location>
</feature>
<feature type="transmembrane region" description="Helical" evidence="6">
    <location>
        <begin position="82"/>
        <end position="106"/>
    </location>
</feature>
<comment type="subcellular location">
    <subcellularLocation>
        <location evidence="1">Cell membrane</location>
        <topology evidence="1">Multi-pass membrane protein</topology>
    </subcellularLocation>
</comment>
<dbReference type="InterPro" id="IPR002797">
    <property type="entry name" value="Polysacc_synth"/>
</dbReference>
<evidence type="ECO:0000256" key="5">
    <source>
        <dbReference type="ARBA" id="ARBA00023136"/>
    </source>
</evidence>
<dbReference type="InterPro" id="IPR050833">
    <property type="entry name" value="Poly_Biosynth_Transport"/>
</dbReference>
<comment type="caution">
    <text evidence="7">The sequence shown here is derived from an EMBL/GenBank/DDBJ whole genome shotgun (WGS) entry which is preliminary data.</text>
</comment>
<keyword evidence="4 6" id="KW-1133">Transmembrane helix</keyword>
<feature type="transmembrane region" description="Helical" evidence="6">
    <location>
        <begin position="327"/>
        <end position="347"/>
    </location>
</feature>
<dbReference type="PANTHER" id="PTHR30250:SF11">
    <property type="entry name" value="O-ANTIGEN TRANSPORTER-RELATED"/>
    <property type="match status" value="1"/>
</dbReference>
<protein>
    <submittedName>
        <fullName evidence="7">Uncharacterized protein</fullName>
    </submittedName>
</protein>
<evidence type="ECO:0000256" key="6">
    <source>
        <dbReference type="SAM" id="Phobius"/>
    </source>
</evidence>
<feature type="transmembrane region" description="Helical" evidence="6">
    <location>
        <begin position="354"/>
        <end position="374"/>
    </location>
</feature>
<feature type="transmembrane region" description="Helical" evidence="6">
    <location>
        <begin position="170"/>
        <end position="188"/>
    </location>
</feature>
<feature type="transmembrane region" description="Helical" evidence="6">
    <location>
        <begin position="112"/>
        <end position="132"/>
    </location>
</feature>
<evidence type="ECO:0000256" key="1">
    <source>
        <dbReference type="ARBA" id="ARBA00004651"/>
    </source>
</evidence>
<evidence type="ECO:0000256" key="4">
    <source>
        <dbReference type="ARBA" id="ARBA00022989"/>
    </source>
</evidence>
<keyword evidence="2" id="KW-1003">Cell membrane</keyword>
<dbReference type="EMBL" id="VSSQ01000035">
    <property type="protein sequence ID" value="MPL67163.1"/>
    <property type="molecule type" value="Genomic_DNA"/>
</dbReference>
<dbReference type="PANTHER" id="PTHR30250">
    <property type="entry name" value="PST FAMILY PREDICTED COLANIC ACID TRANSPORTER"/>
    <property type="match status" value="1"/>
</dbReference>
<feature type="transmembrane region" description="Helical" evidence="6">
    <location>
        <begin position="144"/>
        <end position="164"/>
    </location>
</feature>
<feature type="transmembrane region" description="Helical" evidence="6">
    <location>
        <begin position="414"/>
        <end position="431"/>
    </location>
</feature>
<organism evidence="7">
    <name type="scientific">bioreactor metagenome</name>
    <dbReference type="NCBI Taxonomy" id="1076179"/>
    <lineage>
        <taxon>unclassified sequences</taxon>
        <taxon>metagenomes</taxon>
        <taxon>ecological metagenomes</taxon>
    </lineage>
</organism>
<feature type="transmembrane region" description="Helical" evidence="6">
    <location>
        <begin position="292"/>
        <end position="315"/>
    </location>
</feature>
<dbReference type="AlphaFoldDB" id="A0A644TJT1"/>
<keyword evidence="5 6" id="KW-0472">Membrane</keyword>
<gene>
    <name evidence="7" type="ORF">SDC9_12853</name>
</gene>